<dbReference type="FunFam" id="1.10.340.70:FF:000001">
    <property type="entry name" value="Retrovirus-related Pol polyprotein from transposon gypsy-like Protein"/>
    <property type="match status" value="1"/>
</dbReference>
<dbReference type="OrthoDB" id="10059114at2759"/>
<reference evidence="3 4" key="1">
    <citation type="submission" date="2018-04" db="EMBL/GenBank/DDBJ databases">
        <title>The genome of golden apple snail Pomacea canaliculata provides insight into stress tolerance and invasive adaptation.</title>
        <authorList>
            <person name="Liu C."/>
            <person name="Liu B."/>
            <person name="Ren Y."/>
            <person name="Zhang Y."/>
            <person name="Wang H."/>
            <person name="Li S."/>
            <person name="Jiang F."/>
            <person name="Yin L."/>
            <person name="Zhang G."/>
            <person name="Qian W."/>
            <person name="Fan W."/>
        </authorList>
    </citation>
    <scope>NUCLEOTIDE SEQUENCE [LARGE SCALE GENOMIC DNA]</scope>
    <source>
        <strain evidence="3">SZHN2017</strain>
        <tissue evidence="3">Muscle</tissue>
    </source>
</reference>
<dbReference type="Pfam" id="PF17921">
    <property type="entry name" value="Integrase_H2C2"/>
    <property type="match status" value="1"/>
</dbReference>
<dbReference type="Proteomes" id="UP000245119">
    <property type="component" value="Linkage Group LG4"/>
</dbReference>
<proteinExistence type="predicted"/>
<dbReference type="PANTHER" id="PTHR37984">
    <property type="entry name" value="PROTEIN CBG26694"/>
    <property type="match status" value="1"/>
</dbReference>
<dbReference type="InterPro" id="IPR050951">
    <property type="entry name" value="Retrovirus_Pol_polyprotein"/>
</dbReference>
<gene>
    <name evidence="3" type="ORF">C0Q70_08542</name>
</gene>
<dbReference type="InterPro" id="IPR041577">
    <property type="entry name" value="RT_RNaseH_2"/>
</dbReference>
<dbReference type="InterPro" id="IPR043128">
    <property type="entry name" value="Rev_trsase/Diguanyl_cyclase"/>
</dbReference>
<evidence type="ECO:0000313" key="4">
    <source>
        <dbReference type="Proteomes" id="UP000245119"/>
    </source>
</evidence>
<dbReference type="Pfam" id="PF17919">
    <property type="entry name" value="RT_RNaseH_2"/>
    <property type="match status" value="1"/>
</dbReference>
<evidence type="ECO:0000259" key="2">
    <source>
        <dbReference type="Pfam" id="PF17921"/>
    </source>
</evidence>
<dbReference type="AlphaFoldDB" id="A0A2T7PI49"/>
<dbReference type="InterPro" id="IPR041588">
    <property type="entry name" value="Integrase_H2C2"/>
</dbReference>
<evidence type="ECO:0000259" key="1">
    <source>
        <dbReference type="Pfam" id="PF17919"/>
    </source>
</evidence>
<dbReference type="Gene3D" id="1.10.340.70">
    <property type="match status" value="1"/>
</dbReference>
<dbReference type="FunFam" id="3.30.70.270:FF:000020">
    <property type="entry name" value="Transposon Tf2-6 polyprotein-like Protein"/>
    <property type="match status" value="1"/>
</dbReference>
<dbReference type="PANTHER" id="PTHR37984:SF15">
    <property type="entry name" value="INTEGRASE CATALYTIC DOMAIN-CONTAINING PROTEIN"/>
    <property type="match status" value="1"/>
</dbReference>
<accession>A0A2T7PI49</accession>
<sequence>MQQWRNKKAAGVETDPEKCEKVKNWPVPRTPEEVRQFLGFAGYYRRFVRRFSAIAKPLTDLLPDVLKGKKKGGKGAKANKSVQWVWGTREEEAFRKLKDCLSSPPVLAFPDYAQSFELHTDASIHGLGAVLYQVQDNQKRVVCFASRGLSRSERNYPAHKLEFLALKWAVTEKFHDYLYGHSFSVLTDNNPMTYVLTSARLDATGHRWLASLASYDFDITYRPGKSNADADALSRLPAVEGQQSQSPGGYIGKESVKAICGSLQTPAYAECIACSATVVEESFAAGQGLRALSCSDIRQAQLQDPVLSEWITAIEQRKGPRQERQPNGPHRALQQEFNKLTMKKGVLHRRVTVGEQEKEQLVVPSRYIRTVLECLHNDAGHPGRDRTLSLIRDRFFWPGMTADVEDWIKKCPRCVRRETLGTERAPLVSIVTTEPLELQTLDDYSLKCDKLKMLLSKLSSERLPETVVTTLIAAVWPLL</sequence>
<protein>
    <recommendedName>
        <fullName evidence="5">Integrase zinc-binding domain-containing protein</fullName>
    </recommendedName>
</protein>
<dbReference type="CDD" id="cd09274">
    <property type="entry name" value="RNase_HI_RT_Ty3"/>
    <property type="match status" value="1"/>
</dbReference>
<comment type="caution">
    <text evidence="3">The sequence shown here is derived from an EMBL/GenBank/DDBJ whole genome shotgun (WGS) entry which is preliminary data.</text>
</comment>
<keyword evidence="4" id="KW-1185">Reference proteome</keyword>
<dbReference type="InterPro" id="IPR043502">
    <property type="entry name" value="DNA/RNA_pol_sf"/>
</dbReference>
<dbReference type="Gene3D" id="3.30.70.270">
    <property type="match status" value="1"/>
</dbReference>
<evidence type="ECO:0000313" key="3">
    <source>
        <dbReference type="EMBL" id="PVD33093.1"/>
    </source>
</evidence>
<dbReference type="STRING" id="400727.A0A2T7PI49"/>
<dbReference type="EMBL" id="PZQS01000004">
    <property type="protein sequence ID" value="PVD33093.1"/>
    <property type="molecule type" value="Genomic_DNA"/>
</dbReference>
<feature type="domain" description="Integrase zinc-binding" evidence="2">
    <location>
        <begin position="363"/>
        <end position="417"/>
    </location>
</feature>
<organism evidence="3 4">
    <name type="scientific">Pomacea canaliculata</name>
    <name type="common">Golden apple snail</name>
    <dbReference type="NCBI Taxonomy" id="400727"/>
    <lineage>
        <taxon>Eukaryota</taxon>
        <taxon>Metazoa</taxon>
        <taxon>Spiralia</taxon>
        <taxon>Lophotrochozoa</taxon>
        <taxon>Mollusca</taxon>
        <taxon>Gastropoda</taxon>
        <taxon>Caenogastropoda</taxon>
        <taxon>Architaenioglossa</taxon>
        <taxon>Ampullarioidea</taxon>
        <taxon>Ampullariidae</taxon>
        <taxon>Pomacea</taxon>
    </lineage>
</organism>
<dbReference type="SUPFAM" id="SSF56672">
    <property type="entry name" value="DNA/RNA polymerases"/>
    <property type="match status" value="1"/>
</dbReference>
<name>A0A2T7PI49_POMCA</name>
<evidence type="ECO:0008006" key="5">
    <source>
        <dbReference type="Google" id="ProtNLM"/>
    </source>
</evidence>
<feature type="domain" description="Reverse transcriptase/retrotransposon-derived protein RNase H-like" evidence="1">
    <location>
        <begin position="86"/>
        <end position="185"/>
    </location>
</feature>